<dbReference type="InterPro" id="IPR028098">
    <property type="entry name" value="Glyco_trans_4-like_N"/>
</dbReference>
<dbReference type="InterPro" id="IPR050194">
    <property type="entry name" value="Glycosyltransferase_grp1"/>
</dbReference>
<evidence type="ECO:0000313" key="5">
    <source>
        <dbReference type="EMBL" id="OLR93090.1"/>
    </source>
</evidence>
<dbReference type="PANTHER" id="PTHR45947:SF13">
    <property type="entry name" value="TRANSFERASE"/>
    <property type="match status" value="1"/>
</dbReference>
<accession>A0A1Q9LM41</accession>
<dbReference type="InterPro" id="IPR001296">
    <property type="entry name" value="Glyco_trans_1"/>
</dbReference>
<dbReference type="STRING" id="1193682.BJP25_18400"/>
<feature type="domain" description="Glycosyltransferase subfamily 4-like N-terminal" evidence="4">
    <location>
        <begin position="33"/>
        <end position="208"/>
    </location>
</feature>
<proteinExistence type="predicted"/>
<organism evidence="5 6">
    <name type="scientific">Actinokineospora bangkokensis</name>
    <dbReference type="NCBI Taxonomy" id="1193682"/>
    <lineage>
        <taxon>Bacteria</taxon>
        <taxon>Bacillati</taxon>
        <taxon>Actinomycetota</taxon>
        <taxon>Actinomycetes</taxon>
        <taxon>Pseudonocardiales</taxon>
        <taxon>Pseudonocardiaceae</taxon>
        <taxon>Actinokineospora</taxon>
    </lineage>
</organism>
<comment type="caution">
    <text evidence="5">The sequence shown here is derived from an EMBL/GenBank/DDBJ whole genome shotgun (WGS) entry which is preliminary data.</text>
</comment>
<dbReference type="Gene3D" id="3.40.50.2000">
    <property type="entry name" value="Glycogen Phosphorylase B"/>
    <property type="match status" value="2"/>
</dbReference>
<evidence type="ECO:0000259" key="4">
    <source>
        <dbReference type="Pfam" id="PF13439"/>
    </source>
</evidence>
<evidence type="ECO:0000259" key="3">
    <source>
        <dbReference type="Pfam" id="PF00534"/>
    </source>
</evidence>
<dbReference type="PANTHER" id="PTHR45947">
    <property type="entry name" value="SULFOQUINOVOSYL TRANSFERASE SQD2"/>
    <property type="match status" value="1"/>
</dbReference>
<dbReference type="SUPFAM" id="SSF53756">
    <property type="entry name" value="UDP-Glycosyltransferase/glycogen phosphorylase"/>
    <property type="match status" value="1"/>
</dbReference>
<evidence type="ECO:0000256" key="1">
    <source>
        <dbReference type="ARBA" id="ARBA00022676"/>
    </source>
</evidence>
<name>A0A1Q9LM41_9PSEU</name>
<evidence type="ECO:0000256" key="2">
    <source>
        <dbReference type="ARBA" id="ARBA00022679"/>
    </source>
</evidence>
<keyword evidence="6" id="KW-1185">Reference proteome</keyword>
<evidence type="ECO:0000313" key="6">
    <source>
        <dbReference type="Proteomes" id="UP000186040"/>
    </source>
</evidence>
<dbReference type="GO" id="GO:0016757">
    <property type="term" value="F:glycosyltransferase activity"/>
    <property type="evidence" value="ECO:0007669"/>
    <property type="project" value="UniProtKB-KW"/>
</dbReference>
<protein>
    <submittedName>
        <fullName evidence="5">Glycosyl transferase</fullName>
    </submittedName>
</protein>
<dbReference type="Pfam" id="PF13439">
    <property type="entry name" value="Glyco_transf_4"/>
    <property type="match status" value="1"/>
</dbReference>
<keyword evidence="1" id="KW-0328">Glycosyltransferase</keyword>
<sequence>MPASRRGGSNPLTVALVSEHASPLAALGGVDAGGQNVHVAELAAALARRGHEVTVHTRRDSPDLPAVVDTGAGYRVVHVPAGPAAPLPKDDLLPHMGEFAARLAEHWRGEPPDVAHGHFWMSGLAVVVAARGLPVATVQTFHALGSVKRRHQGRADTSPPQRVEVERVVATGVDRVLATCSDEVDELAAMGVPRAATAVVPCGIDLRRFTPDGPRAPKPLRHRVVCAGRLVPRKGFDTAVEAMALLPDDTELVIAGGAGGEPEGERLRAVAAALGVADRVRLLGAVDRHEVPALLRSADVVVHAPWYEPFGLVPLEAMACGVPVVGAAVGGLNDTVVDGVTGVLVAPRAPAALAAAVGGLLADPRRRAAMGRAGAARAAQYGWDRVAAGTEEQYRACARTSAASVVGGVR</sequence>
<dbReference type="Pfam" id="PF00534">
    <property type="entry name" value="Glycos_transf_1"/>
    <property type="match status" value="1"/>
</dbReference>
<dbReference type="EMBL" id="MKQR01000013">
    <property type="protein sequence ID" value="OLR93090.1"/>
    <property type="molecule type" value="Genomic_DNA"/>
</dbReference>
<dbReference type="Proteomes" id="UP000186040">
    <property type="component" value="Unassembled WGS sequence"/>
</dbReference>
<dbReference type="GO" id="GO:1901137">
    <property type="term" value="P:carbohydrate derivative biosynthetic process"/>
    <property type="evidence" value="ECO:0007669"/>
    <property type="project" value="UniProtKB-ARBA"/>
</dbReference>
<dbReference type="OrthoDB" id="9810929at2"/>
<reference evidence="5 6" key="1">
    <citation type="submission" date="2016-10" db="EMBL/GenBank/DDBJ databases">
        <title>The Draft Genome Sequence of Actinokineospora bangkokensis 44EHWT reveals the biosynthetic pathway of antifungal compounds Thailandins with unusual extender unit butylmalonyl-CoA.</title>
        <authorList>
            <person name="Greule A."/>
            <person name="Intra B."/>
            <person name="Flemming S."/>
            <person name="Rommel M.G."/>
            <person name="Panbangred W."/>
            <person name="Bechthold A."/>
        </authorList>
    </citation>
    <scope>NUCLEOTIDE SEQUENCE [LARGE SCALE GENOMIC DNA]</scope>
    <source>
        <strain evidence="5 6">44EHW</strain>
    </source>
</reference>
<dbReference type="AlphaFoldDB" id="A0A1Q9LM41"/>
<gene>
    <name evidence="5" type="ORF">BJP25_18400</name>
</gene>
<keyword evidence="2 5" id="KW-0808">Transferase</keyword>
<feature type="domain" description="Glycosyl transferase family 1" evidence="3">
    <location>
        <begin position="224"/>
        <end position="375"/>
    </location>
</feature>